<feature type="region of interest" description="Disordered" evidence="1">
    <location>
        <begin position="83"/>
        <end position="102"/>
    </location>
</feature>
<name>A0A4Z1KVJ3_9HELO</name>
<proteinExistence type="predicted"/>
<sequence>MRDLKIAWTAAEILNIPKPVAVTVPLFLQDTTSVFLTRMAIDIRPHTLQILRKACPWKEQYTANFDVLCPHILASCRHTKGKAEEKKQGVETDNTKKSFFKM</sequence>
<dbReference type="EMBL" id="PQXO01000155">
    <property type="protein sequence ID" value="TGO88549.1"/>
    <property type="molecule type" value="Genomic_DNA"/>
</dbReference>
<accession>A0A4Z1KVJ3</accession>
<comment type="caution">
    <text evidence="2">The sequence shown here is derived from an EMBL/GenBank/DDBJ whole genome shotgun (WGS) entry which is preliminary data.</text>
</comment>
<dbReference type="Proteomes" id="UP000297280">
    <property type="component" value="Unassembled WGS sequence"/>
</dbReference>
<organism evidence="2 3">
    <name type="scientific">Botrytis porri</name>
    <dbReference type="NCBI Taxonomy" id="87229"/>
    <lineage>
        <taxon>Eukaryota</taxon>
        <taxon>Fungi</taxon>
        <taxon>Dikarya</taxon>
        <taxon>Ascomycota</taxon>
        <taxon>Pezizomycotina</taxon>
        <taxon>Leotiomycetes</taxon>
        <taxon>Helotiales</taxon>
        <taxon>Sclerotiniaceae</taxon>
        <taxon>Botrytis</taxon>
    </lineage>
</organism>
<protein>
    <submittedName>
        <fullName evidence="2">Uncharacterized protein</fullName>
    </submittedName>
</protein>
<reference evidence="2 3" key="1">
    <citation type="submission" date="2017-12" db="EMBL/GenBank/DDBJ databases">
        <title>Comparative genomics of Botrytis spp.</title>
        <authorList>
            <person name="Valero-Jimenez C.A."/>
            <person name="Tapia P."/>
            <person name="Veloso J."/>
            <person name="Silva-Moreno E."/>
            <person name="Staats M."/>
            <person name="Valdes J.H."/>
            <person name="Van Kan J.A.L."/>
        </authorList>
    </citation>
    <scope>NUCLEOTIDE SEQUENCE [LARGE SCALE GENOMIC DNA]</scope>
    <source>
        <strain evidence="2 3">MUCL3349</strain>
    </source>
</reference>
<feature type="compositionally biased region" description="Basic and acidic residues" evidence="1">
    <location>
        <begin position="83"/>
        <end position="96"/>
    </location>
</feature>
<gene>
    <name evidence="2" type="ORF">BPOR_0155g00030</name>
</gene>
<dbReference type="AlphaFoldDB" id="A0A4Z1KVJ3"/>
<keyword evidence="3" id="KW-1185">Reference proteome</keyword>
<evidence type="ECO:0000313" key="3">
    <source>
        <dbReference type="Proteomes" id="UP000297280"/>
    </source>
</evidence>
<evidence type="ECO:0000256" key="1">
    <source>
        <dbReference type="SAM" id="MobiDB-lite"/>
    </source>
</evidence>
<evidence type="ECO:0000313" key="2">
    <source>
        <dbReference type="EMBL" id="TGO88549.1"/>
    </source>
</evidence>